<dbReference type="AlphaFoldDB" id="A0A5D0XU77"/>
<reference evidence="7 8" key="1">
    <citation type="submission" date="2019-08" db="EMBL/GenBank/DDBJ databases">
        <title>Genone of Arthrobacter echini P9.</title>
        <authorList>
            <person name="Bowman J.P."/>
        </authorList>
    </citation>
    <scope>NUCLEOTIDE SEQUENCE [LARGE SCALE GENOMIC DNA]</scope>
    <source>
        <strain evidence="7 8">P9</strain>
    </source>
</reference>
<keyword evidence="4 5" id="KW-0732">Signal</keyword>
<evidence type="ECO:0000256" key="5">
    <source>
        <dbReference type="SAM" id="SignalP"/>
    </source>
</evidence>
<dbReference type="PROSITE" id="PS51257">
    <property type="entry name" value="PROKAR_LIPOPROTEIN"/>
    <property type="match status" value="1"/>
</dbReference>
<evidence type="ECO:0000256" key="4">
    <source>
        <dbReference type="ARBA" id="ARBA00022729"/>
    </source>
</evidence>
<dbReference type="SUPFAM" id="SSF53807">
    <property type="entry name" value="Helical backbone' metal receptor"/>
    <property type="match status" value="1"/>
</dbReference>
<evidence type="ECO:0000256" key="3">
    <source>
        <dbReference type="ARBA" id="ARBA00022448"/>
    </source>
</evidence>
<protein>
    <submittedName>
        <fullName evidence="7">ABC transporter substrate-binding protein</fullName>
    </submittedName>
</protein>
<dbReference type="Gene3D" id="3.40.50.1980">
    <property type="entry name" value="Nitrogenase molybdenum iron protein domain"/>
    <property type="match status" value="2"/>
</dbReference>
<organism evidence="7 8">
    <name type="scientific">Arthrobacter echini</name>
    <dbReference type="NCBI Taxonomy" id="1529066"/>
    <lineage>
        <taxon>Bacteria</taxon>
        <taxon>Bacillati</taxon>
        <taxon>Actinomycetota</taxon>
        <taxon>Actinomycetes</taxon>
        <taxon>Micrococcales</taxon>
        <taxon>Micrococcaceae</taxon>
        <taxon>Arthrobacter</taxon>
    </lineage>
</organism>
<name>A0A5D0XU77_9MICC</name>
<keyword evidence="3" id="KW-0813">Transport</keyword>
<proteinExistence type="inferred from homology"/>
<feature type="chain" id="PRO_5039123635" evidence="5">
    <location>
        <begin position="25"/>
        <end position="351"/>
    </location>
</feature>
<evidence type="ECO:0000259" key="6">
    <source>
        <dbReference type="PROSITE" id="PS50983"/>
    </source>
</evidence>
<dbReference type="Pfam" id="PF01497">
    <property type="entry name" value="Peripla_BP_2"/>
    <property type="match status" value="1"/>
</dbReference>
<dbReference type="GO" id="GO:1901678">
    <property type="term" value="P:iron coordination entity transport"/>
    <property type="evidence" value="ECO:0007669"/>
    <property type="project" value="UniProtKB-ARBA"/>
</dbReference>
<dbReference type="RefSeq" id="WP_148599666.1">
    <property type="nucleotide sequence ID" value="NZ_VSLD01000001.1"/>
</dbReference>
<evidence type="ECO:0000256" key="2">
    <source>
        <dbReference type="ARBA" id="ARBA00008814"/>
    </source>
</evidence>
<keyword evidence="8" id="KW-1185">Reference proteome</keyword>
<feature type="signal peptide" evidence="5">
    <location>
        <begin position="1"/>
        <end position="24"/>
    </location>
</feature>
<dbReference type="EMBL" id="VSLD01000001">
    <property type="protein sequence ID" value="TYD00363.1"/>
    <property type="molecule type" value="Genomic_DNA"/>
</dbReference>
<dbReference type="PROSITE" id="PS50983">
    <property type="entry name" value="FE_B12_PBP"/>
    <property type="match status" value="1"/>
</dbReference>
<evidence type="ECO:0000313" key="7">
    <source>
        <dbReference type="EMBL" id="TYD00363.1"/>
    </source>
</evidence>
<dbReference type="InterPro" id="IPR002491">
    <property type="entry name" value="ABC_transptr_periplasmic_BD"/>
</dbReference>
<comment type="caution">
    <text evidence="7">The sequence shown here is derived from an EMBL/GenBank/DDBJ whole genome shotgun (WGS) entry which is preliminary data.</text>
</comment>
<accession>A0A5D0XU77</accession>
<sequence length="351" mass="36025">MATSRLLRLLAVTVVAALSLSACSTGPSDGAGTTTAGSAAEADAAAFPVTIDHAFGQTTLREIPERVATVSWVNADVALSLGVVPVGMPIDSYGGNENGSTPWKDAKLEELGAAIGTNGAPVQYSEADGLAFDDIAATDPDVILAAYSGLSQEDYDTLSRIAPVVAYPEVAYGTAWQDSTRIIGEALGLSGAAEQLVDTTEQAIDDAAAEHPELDGTTFIYGSLTPGAADSVSVYTANDNRPRFLTELGMVQANVVTEATGGSEAFFIPWSAERANELDSDIFVTWVADEDAAEAIAADPLLGQIPAVGRDALVTTSDDTLTLSVSAANPLSLVWALDAFVPLLAGAAAGR</sequence>
<evidence type="ECO:0000256" key="1">
    <source>
        <dbReference type="ARBA" id="ARBA00004196"/>
    </source>
</evidence>
<dbReference type="InterPro" id="IPR051313">
    <property type="entry name" value="Bact_iron-sidero_bind"/>
</dbReference>
<dbReference type="PANTHER" id="PTHR30532">
    <property type="entry name" value="IRON III DICITRATE-BINDING PERIPLASMIC PROTEIN"/>
    <property type="match status" value="1"/>
</dbReference>
<dbReference type="Proteomes" id="UP000323410">
    <property type="component" value="Unassembled WGS sequence"/>
</dbReference>
<dbReference type="PANTHER" id="PTHR30532:SF24">
    <property type="entry name" value="FERRIC ENTEROBACTIN-BINDING PERIPLASMIC PROTEIN FEPB"/>
    <property type="match status" value="1"/>
</dbReference>
<feature type="domain" description="Fe/B12 periplasmic-binding" evidence="6">
    <location>
        <begin position="66"/>
        <end position="348"/>
    </location>
</feature>
<comment type="similarity">
    <text evidence="2">Belongs to the bacterial solute-binding protein 8 family.</text>
</comment>
<dbReference type="OrthoDB" id="1846031at2"/>
<evidence type="ECO:0000313" key="8">
    <source>
        <dbReference type="Proteomes" id="UP000323410"/>
    </source>
</evidence>
<dbReference type="GO" id="GO:0030288">
    <property type="term" value="C:outer membrane-bounded periplasmic space"/>
    <property type="evidence" value="ECO:0007669"/>
    <property type="project" value="TreeGrafter"/>
</dbReference>
<gene>
    <name evidence="7" type="ORF">FQ377_02615</name>
</gene>
<comment type="subcellular location">
    <subcellularLocation>
        <location evidence="1">Cell envelope</location>
    </subcellularLocation>
</comment>